<evidence type="ECO:0000256" key="1">
    <source>
        <dbReference type="ARBA" id="ARBA00023015"/>
    </source>
</evidence>
<dbReference type="SUPFAM" id="SSF46689">
    <property type="entry name" value="Homeodomain-like"/>
    <property type="match status" value="1"/>
</dbReference>
<dbReference type="SUPFAM" id="SSF48498">
    <property type="entry name" value="Tetracyclin repressor-like, C-terminal domain"/>
    <property type="match status" value="1"/>
</dbReference>
<gene>
    <name evidence="6" type="ORF">GCM10007879_32910</name>
</gene>
<keyword evidence="2 4" id="KW-0238">DNA-binding</keyword>
<dbReference type="RefSeq" id="WP_284366353.1">
    <property type="nucleotide sequence ID" value="NZ_BSNI01000005.1"/>
</dbReference>
<evidence type="ECO:0000256" key="3">
    <source>
        <dbReference type="ARBA" id="ARBA00023163"/>
    </source>
</evidence>
<sequence length="193" mass="21421">MDKEDAKGGKRKSKRAEIQEIATRVVYQNGFRATTLADIAKAADIPVGSVYYYFKTKTELGEAIVAHLTGQATNMLERWGADDTPKQRLIKFASMTKEARHELVLYGCPIGTLCAEFGKDFPELLDKAGRIYALVIDWMEGQFAQFSPAQDARQKACQLMASLEGISLIAQGLGDPNVVEMETTRLIAWIENL</sequence>
<dbReference type="PANTHER" id="PTHR47506:SF1">
    <property type="entry name" value="HTH-TYPE TRANSCRIPTIONAL REGULATOR YJDC"/>
    <property type="match status" value="1"/>
</dbReference>
<proteinExistence type="predicted"/>
<keyword evidence="3" id="KW-0804">Transcription</keyword>
<evidence type="ECO:0000256" key="4">
    <source>
        <dbReference type="PROSITE-ProRule" id="PRU00335"/>
    </source>
</evidence>
<reference evidence="6" key="2">
    <citation type="submission" date="2023-01" db="EMBL/GenBank/DDBJ databases">
        <title>Draft genome sequence of Maritalea porphyrae strain NBRC 107169.</title>
        <authorList>
            <person name="Sun Q."/>
            <person name="Mori K."/>
        </authorList>
    </citation>
    <scope>NUCLEOTIDE SEQUENCE</scope>
    <source>
        <strain evidence="6">NBRC 107169</strain>
    </source>
</reference>
<dbReference type="PANTHER" id="PTHR47506">
    <property type="entry name" value="TRANSCRIPTIONAL REGULATORY PROTEIN"/>
    <property type="match status" value="1"/>
</dbReference>
<dbReference type="EMBL" id="BSNI01000005">
    <property type="protein sequence ID" value="GLQ19042.1"/>
    <property type="molecule type" value="Genomic_DNA"/>
</dbReference>
<accession>A0ABQ5UYK1</accession>
<feature type="DNA-binding region" description="H-T-H motif" evidence="4">
    <location>
        <begin position="35"/>
        <end position="54"/>
    </location>
</feature>
<dbReference type="InterPro" id="IPR036271">
    <property type="entry name" value="Tet_transcr_reg_TetR-rel_C_sf"/>
</dbReference>
<organism evidence="6 7">
    <name type="scientific">Maritalea porphyrae</name>
    <dbReference type="NCBI Taxonomy" id="880732"/>
    <lineage>
        <taxon>Bacteria</taxon>
        <taxon>Pseudomonadati</taxon>
        <taxon>Pseudomonadota</taxon>
        <taxon>Alphaproteobacteria</taxon>
        <taxon>Hyphomicrobiales</taxon>
        <taxon>Devosiaceae</taxon>
        <taxon>Maritalea</taxon>
    </lineage>
</organism>
<dbReference type="Pfam" id="PF00440">
    <property type="entry name" value="TetR_N"/>
    <property type="match status" value="1"/>
</dbReference>
<keyword evidence="7" id="KW-1185">Reference proteome</keyword>
<evidence type="ECO:0000313" key="6">
    <source>
        <dbReference type="EMBL" id="GLQ19042.1"/>
    </source>
</evidence>
<dbReference type="PROSITE" id="PS50977">
    <property type="entry name" value="HTH_TETR_2"/>
    <property type="match status" value="1"/>
</dbReference>
<evidence type="ECO:0000259" key="5">
    <source>
        <dbReference type="PROSITE" id="PS50977"/>
    </source>
</evidence>
<keyword evidence="1" id="KW-0805">Transcription regulation</keyword>
<reference evidence="6" key="1">
    <citation type="journal article" date="2014" name="Int. J. Syst. Evol. Microbiol.">
        <title>Complete genome of a new Firmicutes species belonging to the dominant human colonic microbiota ('Ruminococcus bicirculans') reveals two chromosomes and a selective capacity to utilize plant glucans.</title>
        <authorList>
            <consortium name="NISC Comparative Sequencing Program"/>
            <person name="Wegmann U."/>
            <person name="Louis P."/>
            <person name="Goesmann A."/>
            <person name="Henrissat B."/>
            <person name="Duncan S.H."/>
            <person name="Flint H.J."/>
        </authorList>
    </citation>
    <scope>NUCLEOTIDE SEQUENCE</scope>
    <source>
        <strain evidence="6">NBRC 107169</strain>
    </source>
</reference>
<name>A0ABQ5UYK1_9HYPH</name>
<comment type="caution">
    <text evidence="6">The sequence shown here is derived from an EMBL/GenBank/DDBJ whole genome shotgun (WGS) entry which is preliminary data.</text>
</comment>
<dbReference type="Proteomes" id="UP001161405">
    <property type="component" value="Unassembled WGS sequence"/>
</dbReference>
<evidence type="ECO:0000313" key="7">
    <source>
        <dbReference type="Proteomes" id="UP001161405"/>
    </source>
</evidence>
<dbReference type="InterPro" id="IPR001647">
    <property type="entry name" value="HTH_TetR"/>
</dbReference>
<evidence type="ECO:0000256" key="2">
    <source>
        <dbReference type="ARBA" id="ARBA00023125"/>
    </source>
</evidence>
<dbReference type="Gene3D" id="1.10.357.10">
    <property type="entry name" value="Tetracycline Repressor, domain 2"/>
    <property type="match status" value="1"/>
</dbReference>
<protein>
    <submittedName>
        <fullName evidence="6">TetR family transcriptional regulator</fullName>
    </submittedName>
</protein>
<dbReference type="InterPro" id="IPR009057">
    <property type="entry name" value="Homeodomain-like_sf"/>
</dbReference>
<feature type="domain" description="HTH tetR-type" evidence="5">
    <location>
        <begin position="12"/>
        <end position="72"/>
    </location>
</feature>